<proteinExistence type="inferred from homology"/>
<accession>A0A2T6AYZ5</accession>
<feature type="domain" description="HupH hydrogenase expression protein C-terminal" evidence="3">
    <location>
        <begin position="51"/>
        <end position="139"/>
    </location>
</feature>
<dbReference type="Pfam" id="PF04809">
    <property type="entry name" value="HupH_C"/>
    <property type="match status" value="2"/>
</dbReference>
<organism evidence="4 5">
    <name type="scientific">Gemmobacter caeni</name>
    <dbReference type="NCBI Taxonomy" id="589035"/>
    <lineage>
        <taxon>Bacteria</taxon>
        <taxon>Pseudomonadati</taxon>
        <taxon>Pseudomonadota</taxon>
        <taxon>Alphaproteobacteria</taxon>
        <taxon>Rhodobacterales</taxon>
        <taxon>Paracoccaceae</taxon>
        <taxon>Gemmobacter</taxon>
    </lineage>
</organism>
<dbReference type="RefSeq" id="WP_108129304.1">
    <property type="nucleotide sequence ID" value="NZ_QBKP01000008.1"/>
</dbReference>
<dbReference type="InterPro" id="IPR006894">
    <property type="entry name" value="HupH_Hydgase_express_prot_C"/>
</dbReference>
<dbReference type="EMBL" id="QBKP01000008">
    <property type="protein sequence ID" value="PTX49031.1"/>
    <property type="molecule type" value="Genomic_DNA"/>
</dbReference>
<evidence type="ECO:0000256" key="2">
    <source>
        <dbReference type="SAM" id="MobiDB-lite"/>
    </source>
</evidence>
<gene>
    <name evidence="4" type="ORF">C8N34_108139</name>
</gene>
<keyword evidence="5" id="KW-1185">Reference proteome</keyword>
<comment type="caution">
    <text evidence="4">The sequence shown here is derived from an EMBL/GenBank/DDBJ whole genome shotgun (WGS) entry which is preliminary data.</text>
</comment>
<dbReference type="OrthoDB" id="6560677at2"/>
<dbReference type="Proteomes" id="UP000244224">
    <property type="component" value="Unassembled WGS sequence"/>
</dbReference>
<comment type="similarity">
    <text evidence="1">Belongs to the HupH/HyaF family.</text>
</comment>
<evidence type="ECO:0000313" key="5">
    <source>
        <dbReference type="Proteomes" id="UP000244224"/>
    </source>
</evidence>
<dbReference type="Gene3D" id="3.30.1370.140">
    <property type="entry name" value="HupH hydrogenase expression protein, C-terminal domain"/>
    <property type="match status" value="2"/>
</dbReference>
<evidence type="ECO:0000256" key="1">
    <source>
        <dbReference type="ARBA" id="ARBA00010832"/>
    </source>
</evidence>
<feature type="region of interest" description="Disordered" evidence="2">
    <location>
        <begin position="1"/>
        <end position="23"/>
    </location>
</feature>
<evidence type="ECO:0000259" key="3">
    <source>
        <dbReference type="Pfam" id="PF04809"/>
    </source>
</evidence>
<dbReference type="InterPro" id="IPR038527">
    <property type="entry name" value="HupH_C_sf"/>
</dbReference>
<sequence length="277" mass="29169">MVSPFTLPPAGFGPGSQPDPDGELQYMAMPSGMRTYAPHIPEAEDQQAMADALAMLAEMAAACELVAQGAAPVSFDLASLSPGARKVMADALGQGEVSMKIRGLPAVMVQESVFAGVWMCLAAGMDLVEVAPVPALALTRAHMPHRPAIGSLARKGPGLANAPAILTELVEKSRSHKAGAMAHVINLSLLPHTPEDLDWLAEATGEGAVTVLSRGYGNCRVTATAMPSVWKVQFFNSMDTLILDTFEVTGMPEVALAADEDLRDSALRIRDVIEAIR</sequence>
<evidence type="ECO:0000313" key="4">
    <source>
        <dbReference type="EMBL" id="PTX49031.1"/>
    </source>
</evidence>
<dbReference type="AlphaFoldDB" id="A0A2T6AYZ5"/>
<reference evidence="4 5" key="1">
    <citation type="submission" date="2018-04" db="EMBL/GenBank/DDBJ databases">
        <title>Genomic Encyclopedia of Archaeal and Bacterial Type Strains, Phase II (KMG-II): from individual species to whole genera.</title>
        <authorList>
            <person name="Goeker M."/>
        </authorList>
    </citation>
    <scope>NUCLEOTIDE SEQUENCE [LARGE SCALE GENOMIC DNA]</scope>
    <source>
        <strain evidence="4 5">DSM 21823</strain>
    </source>
</reference>
<feature type="domain" description="HupH hydrogenase expression protein C-terminal" evidence="3">
    <location>
        <begin position="160"/>
        <end position="276"/>
    </location>
</feature>
<name>A0A2T6AYZ5_9RHOB</name>
<protein>
    <submittedName>
        <fullName evidence="4">Hydrogenase-1 operon protein HyaF</fullName>
    </submittedName>
</protein>